<dbReference type="EMBL" id="FZOS01000050">
    <property type="protein sequence ID" value="SNT15897.1"/>
    <property type="molecule type" value="Genomic_DNA"/>
</dbReference>
<reference evidence="4" key="1">
    <citation type="submission" date="2017-06" db="EMBL/GenBank/DDBJ databases">
        <authorList>
            <person name="Varghese N."/>
            <person name="Submissions S."/>
        </authorList>
    </citation>
    <scope>NUCLEOTIDE SEQUENCE [LARGE SCALE GENOMIC DNA]</scope>
    <source>
        <strain evidence="4">LNB2</strain>
    </source>
</reference>
<dbReference type="AlphaFoldDB" id="A0A239KBV9"/>
<name>A0A239KBV9_9SPHN</name>
<keyword evidence="2" id="KW-0812">Transmembrane</keyword>
<proteinExistence type="predicted"/>
<keyword evidence="2" id="KW-0472">Membrane</keyword>
<evidence type="ECO:0000256" key="1">
    <source>
        <dbReference type="SAM" id="MobiDB-lite"/>
    </source>
</evidence>
<organism evidence="3 4">
    <name type="scientific">Edaphosphingomonas laterariae</name>
    <dbReference type="NCBI Taxonomy" id="861865"/>
    <lineage>
        <taxon>Bacteria</taxon>
        <taxon>Pseudomonadati</taxon>
        <taxon>Pseudomonadota</taxon>
        <taxon>Alphaproteobacteria</taxon>
        <taxon>Sphingomonadales</taxon>
        <taxon>Rhizorhabdaceae</taxon>
        <taxon>Edaphosphingomonas</taxon>
    </lineage>
</organism>
<feature type="region of interest" description="Disordered" evidence="1">
    <location>
        <begin position="64"/>
        <end position="104"/>
    </location>
</feature>
<dbReference type="Proteomes" id="UP000198281">
    <property type="component" value="Unassembled WGS sequence"/>
</dbReference>
<feature type="transmembrane region" description="Helical" evidence="2">
    <location>
        <begin position="7"/>
        <end position="25"/>
    </location>
</feature>
<keyword evidence="4" id="KW-1185">Reference proteome</keyword>
<dbReference type="RefSeq" id="WP_089221318.1">
    <property type="nucleotide sequence ID" value="NZ_FZOS01000050.1"/>
</dbReference>
<feature type="compositionally biased region" description="Polar residues" evidence="1">
    <location>
        <begin position="94"/>
        <end position="104"/>
    </location>
</feature>
<evidence type="ECO:0000313" key="4">
    <source>
        <dbReference type="Proteomes" id="UP000198281"/>
    </source>
</evidence>
<sequence>MRRRAAIIATVVGPFAAMALLWAIWRPLPVIIGVAGLAWLVHEIQTAPTVHEIQTAPTVHEVFPPSTRDAAIPRRRAETGAMDRMSRGLADRQPIQSNATDHED</sequence>
<protein>
    <submittedName>
        <fullName evidence="3">Uncharacterized protein</fullName>
    </submittedName>
</protein>
<accession>A0A239KBV9</accession>
<keyword evidence="2" id="KW-1133">Transmembrane helix</keyword>
<evidence type="ECO:0000313" key="3">
    <source>
        <dbReference type="EMBL" id="SNT15897.1"/>
    </source>
</evidence>
<gene>
    <name evidence="3" type="ORF">SAMN06295912_15015</name>
</gene>
<evidence type="ECO:0000256" key="2">
    <source>
        <dbReference type="SAM" id="Phobius"/>
    </source>
</evidence>